<feature type="compositionally biased region" description="Pro residues" evidence="1">
    <location>
        <begin position="113"/>
        <end position="134"/>
    </location>
</feature>
<dbReference type="EMBL" id="SJPF01000005">
    <property type="protein sequence ID" value="TWT30930.1"/>
    <property type="molecule type" value="Genomic_DNA"/>
</dbReference>
<feature type="compositionally biased region" description="Basic and acidic residues" evidence="1">
    <location>
        <begin position="162"/>
        <end position="172"/>
    </location>
</feature>
<sequence>MTNEELIELVQSHTPAELKLEEIELLRQRIAESSELRRVLIDQLQMEHYLSDALGRIGFSAETLLEKFDRDQRRHRTARAIWGVLALLVLASAAAVIYSLQPDRKVAEAEIEPAPPESAQPSKPDPAQPAPEPTGTPDAAESGGDPAMPAEASQTDSGDPDAAPKRGPWDVSLERPPVRFAEAWYHDFDPAREAPTQDSLRQWFTPLEKQGGKFETQKHHNTVRTGMFGAFRLNAPWPKQAALRLSVWDAEQYAIHFMNGDQGISLVHHNRDFDPWNAYVVTRSAGQENVETYALAANDNYADRRSDLYQAPITWYYYDESQQEIVLFRGEVELLRAPLAGPPTEVIFEGRAWLRGLDFQRLSELPPTNRIELPVVAEIDRPADLNWTERLPEDGVTFQKLVDGAVELVAEKGEGFITAPIPGEGIRVVDMLLENVEVGSSIFLAFRTNPDEETPRYDPGLAIPFGYNRGTKQVFPFFSWWGDDGRKDDRKPQQLPIADVAPPFWIRILACDGQARFWLSADGRNWAIYPAGVGGIEREMTQFGISVKAGGDKPRKTRLRKVIVRRVDVLPELVSSDKLAAAPTAVRHSIDWIAKTIAIRPADVPVEQWMAAAAENAIVAGTDNPNIFKQLVPLLDDPASLETTIDRLRKFAYINKSWPAGGTEKELFEFYRDFAASLIGRQYADGRTFDVDDMRRTMLSLPIDMRDRVNLVDEAAIRREMLRRLAERDWSGASELCLRQRNYSGRDDYRMRRDFQLPMWVYNAATREGNVRLEGEWPSIDARYRSPLLEELSKDAYNVSADLSAAIDSNALADACRIINGVNLHGASGLAPDRDDPDLYFSLPAAITMAMRRNPQLCEEMNQNFSDVARLRASSEIHSGDVEAVELVTLQFYGTQAASEAHLWLGDQALAVGQVARAIAHYRQAGSEHSTIDHSMLSARVALASAMIGAVETEPLSTSVAIGGESLSADAIKQFGEQRRSSASENWNAARETAIDASTLDFSPTHPKISDGVRLQLDFGEGSQDRDNLYASKDVDWVAETLAATATENRIFLNNRFQMFEFKPESGEIGWKTARIDNHRARAHDKWPLTSMRPVVVGDRIFVRLLHSNRPELYCFARSDGKKIWRAESEIPVLSDPLWIQGELFAIVGEEDSQNLWQIQLARIDAETGETLRRHPLVRLRQSWGERHLCTAAVAGEVIVVDLGGAVLACDLSGGVRWVRKQTSIPTTADSDLVRQQEMTPIVVGNHVIVRQVGALSIDCIDIATGRLLWSHFAPDMERSVGLADGKFVYLNRREAVALDADNGEVAWSNADDWQIFGATIAGPYLIEVAGEGRHHGNSKEIVPWIRWLSLESGQWVAGAPLSKLTDKDPHLGKLLVHPQGTFVSHRKEARDLDVRLHRLAADGQPLPLGEYRQVPGAKEIYPIFAAAWAGKFPGWRFATAEISGGQTIVDREGKLGFQCNLHPINETTWIRPVGDAKLLELTVDRREAKRAIRAVVHCGQQLLLDGPMDEDGDLAKFSINVPPNRQANELIEICLTGSGKILVRDLTIQ</sequence>
<evidence type="ECO:0000256" key="1">
    <source>
        <dbReference type="SAM" id="MobiDB-lite"/>
    </source>
</evidence>
<dbReference type="PANTHER" id="PTHR34512">
    <property type="entry name" value="CELL SURFACE PROTEIN"/>
    <property type="match status" value="1"/>
</dbReference>
<evidence type="ECO:0000256" key="2">
    <source>
        <dbReference type="SAM" id="Phobius"/>
    </source>
</evidence>
<name>A0A5C5UZ81_9BACT</name>
<dbReference type="PANTHER" id="PTHR34512:SF30">
    <property type="entry name" value="OUTER MEMBRANE PROTEIN ASSEMBLY FACTOR BAMB"/>
    <property type="match status" value="1"/>
</dbReference>
<reference evidence="4 5" key="1">
    <citation type="submission" date="2019-02" db="EMBL/GenBank/DDBJ databases">
        <title>Deep-cultivation of Planctomycetes and their phenomic and genomic characterization uncovers novel biology.</title>
        <authorList>
            <person name="Wiegand S."/>
            <person name="Jogler M."/>
            <person name="Boedeker C."/>
            <person name="Pinto D."/>
            <person name="Vollmers J."/>
            <person name="Rivas-Marin E."/>
            <person name="Kohn T."/>
            <person name="Peeters S.H."/>
            <person name="Heuer A."/>
            <person name="Rast P."/>
            <person name="Oberbeckmann S."/>
            <person name="Bunk B."/>
            <person name="Jeske O."/>
            <person name="Meyerdierks A."/>
            <person name="Storesund J.E."/>
            <person name="Kallscheuer N."/>
            <person name="Luecker S."/>
            <person name="Lage O.M."/>
            <person name="Pohl T."/>
            <person name="Merkel B.J."/>
            <person name="Hornburger P."/>
            <person name="Mueller R.-W."/>
            <person name="Bruemmer F."/>
            <person name="Labrenz M."/>
            <person name="Spormann A.M."/>
            <person name="Op Den Camp H."/>
            <person name="Overmann J."/>
            <person name="Amann R."/>
            <person name="Jetten M.S.M."/>
            <person name="Mascher T."/>
            <person name="Medema M.H."/>
            <person name="Devos D.P."/>
            <person name="Kaster A.-K."/>
            <person name="Ovreas L."/>
            <person name="Rohde M."/>
            <person name="Galperin M.Y."/>
            <person name="Jogler C."/>
        </authorList>
    </citation>
    <scope>NUCLEOTIDE SEQUENCE [LARGE SCALE GENOMIC DNA]</scope>
    <source>
        <strain evidence="4 5">Enr8</strain>
    </source>
</reference>
<dbReference type="Proteomes" id="UP000318878">
    <property type="component" value="Unassembled WGS sequence"/>
</dbReference>
<organism evidence="4 5">
    <name type="scientific">Blastopirellula retiformator</name>
    <dbReference type="NCBI Taxonomy" id="2527970"/>
    <lineage>
        <taxon>Bacteria</taxon>
        <taxon>Pseudomonadati</taxon>
        <taxon>Planctomycetota</taxon>
        <taxon>Planctomycetia</taxon>
        <taxon>Pirellulales</taxon>
        <taxon>Pirellulaceae</taxon>
        <taxon>Blastopirellula</taxon>
    </lineage>
</organism>
<keyword evidence="2" id="KW-0472">Membrane</keyword>
<protein>
    <submittedName>
        <fullName evidence="4">Outer membrane biogenesis protein BamB</fullName>
    </submittedName>
</protein>
<proteinExistence type="predicted"/>
<dbReference type="Pfam" id="PF13360">
    <property type="entry name" value="PQQ_2"/>
    <property type="match status" value="1"/>
</dbReference>
<gene>
    <name evidence="4" type="ORF">Enr8_44560</name>
</gene>
<feature type="region of interest" description="Disordered" evidence="1">
    <location>
        <begin position="111"/>
        <end position="172"/>
    </location>
</feature>
<dbReference type="OrthoDB" id="207125at2"/>
<keyword evidence="2" id="KW-0812">Transmembrane</keyword>
<dbReference type="InterPro" id="IPR011047">
    <property type="entry name" value="Quinoprotein_ADH-like_sf"/>
</dbReference>
<keyword evidence="2" id="KW-1133">Transmembrane helix</keyword>
<dbReference type="RefSeq" id="WP_146435792.1">
    <property type="nucleotide sequence ID" value="NZ_SJPF01000005.1"/>
</dbReference>
<dbReference type="SUPFAM" id="SSF50998">
    <property type="entry name" value="Quinoprotein alcohol dehydrogenase-like"/>
    <property type="match status" value="1"/>
</dbReference>
<evidence type="ECO:0000259" key="3">
    <source>
        <dbReference type="Pfam" id="PF13360"/>
    </source>
</evidence>
<feature type="transmembrane region" description="Helical" evidence="2">
    <location>
        <begin position="80"/>
        <end position="100"/>
    </location>
</feature>
<evidence type="ECO:0000313" key="5">
    <source>
        <dbReference type="Proteomes" id="UP000318878"/>
    </source>
</evidence>
<comment type="caution">
    <text evidence="4">The sequence shown here is derived from an EMBL/GenBank/DDBJ whole genome shotgun (WGS) entry which is preliminary data.</text>
</comment>
<dbReference type="Gene3D" id="2.130.10.10">
    <property type="entry name" value="YVTN repeat-like/Quinoprotein amine dehydrogenase"/>
    <property type="match status" value="1"/>
</dbReference>
<keyword evidence="5" id="KW-1185">Reference proteome</keyword>
<evidence type="ECO:0000313" key="4">
    <source>
        <dbReference type="EMBL" id="TWT30930.1"/>
    </source>
</evidence>
<feature type="domain" description="Pyrrolo-quinoline quinone repeat" evidence="3">
    <location>
        <begin position="1062"/>
        <end position="1310"/>
    </location>
</feature>
<dbReference type="InterPro" id="IPR015943">
    <property type="entry name" value="WD40/YVTN_repeat-like_dom_sf"/>
</dbReference>
<dbReference type="InterPro" id="IPR002372">
    <property type="entry name" value="PQQ_rpt_dom"/>
</dbReference>
<accession>A0A5C5UZ81</accession>